<gene>
    <name evidence="1" type="ORF">JHL16_27335</name>
</gene>
<dbReference type="EMBL" id="JAENHL010000008">
    <property type="protein sequence ID" value="MBK1870107.1"/>
    <property type="molecule type" value="Genomic_DNA"/>
</dbReference>
<name>A0ACC5RBW3_9HYPH</name>
<comment type="caution">
    <text evidence="1">The sequence shown here is derived from an EMBL/GenBank/DDBJ whole genome shotgun (WGS) entry which is preliminary data.</text>
</comment>
<dbReference type="Proteomes" id="UP000616151">
    <property type="component" value="Unassembled WGS sequence"/>
</dbReference>
<keyword evidence="2" id="KW-1185">Reference proteome</keyword>
<sequence length="161" mass="18064">MTTAFAAKTDFDEIELVHKSKHFTKMLQTVEILHRRFLDVITSELGRRDKALSAVQALILCHANERSMSLGQLQAIGQYEGTNLTYNVTKLAEGGYVKLSRPQWDKRSSLIELTEEGRQVAQVILCALDIHADSLAGIGISTQELMLLTRALKDINHLWSN</sequence>
<reference evidence="1" key="1">
    <citation type="submission" date="2021-01" db="EMBL/GenBank/DDBJ databases">
        <authorList>
            <person name="Sun Q."/>
        </authorList>
    </citation>
    <scope>NUCLEOTIDE SEQUENCE</scope>
    <source>
        <strain evidence="1">YIM B02566</strain>
    </source>
</reference>
<protein>
    <submittedName>
        <fullName evidence="1">Winged helix DNA-binding protein</fullName>
    </submittedName>
</protein>
<accession>A0ACC5RBW3</accession>
<keyword evidence="1" id="KW-0238">DNA-binding</keyword>
<proteinExistence type="predicted"/>
<evidence type="ECO:0000313" key="1">
    <source>
        <dbReference type="EMBL" id="MBK1870107.1"/>
    </source>
</evidence>
<evidence type="ECO:0000313" key="2">
    <source>
        <dbReference type="Proteomes" id="UP000616151"/>
    </source>
</evidence>
<organism evidence="1 2">
    <name type="scientific">Taklimakanibacter albus</name>
    <dbReference type="NCBI Taxonomy" id="2800327"/>
    <lineage>
        <taxon>Bacteria</taxon>
        <taxon>Pseudomonadati</taxon>
        <taxon>Pseudomonadota</taxon>
        <taxon>Alphaproteobacteria</taxon>
        <taxon>Hyphomicrobiales</taxon>
        <taxon>Aestuariivirgaceae</taxon>
        <taxon>Taklimakanibacter</taxon>
    </lineage>
</organism>